<dbReference type="AlphaFoldDB" id="A0A1N7FIE5"/>
<feature type="transmembrane region" description="Helical" evidence="1">
    <location>
        <begin position="150"/>
        <end position="166"/>
    </location>
</feature>
<evidence type="ECO:0000313" key="2">
    <source>
        <dbReference type="EMBL" id="SIS00015.1"/>
    </source>
</evidence>
<feature type="transmembrane region" description="Helical" evidence="1">
    <location>
        <begin position="293"/>
        <end position="317"/>
    </location>
</feature>
<dbReference type="Pfam" id="PF03594">
    <property type="entry name" value="BenE"/>
    <property type="match status" value="1"/>
</dbReference>
<reference evidence="3" key="1">
    <citation type="submission" date="2017-01" db="EMBL/GenBank/DDBJ databases">
        <authorList>
            <person name="Varghese N."/>
            <person name="Submissions S."/>
        </authorList>
    </citation>
    <scope>NUCLEOTIDE SEQUENCE [LARGE SCALE GENOMIC DNA]</scope>
    <source>
        <strain evidence="3">DSM 21768</strain>
    </source>
</reference>
<dbReference type="NCBIfam" id="TIGR00843">
    <property type="entry name" value="benE"/>
    <property type="match status" value="1"/>
</dbReference>
<feature type="transmembrane region" description="Helical" evidence="1">
    <location>
        <begin position="172"/>
        <end position="192"/>
    </location>
</feature>
<feature type="transmembrane region" description="Helical" evidence="1">
    <location>
        <begin position="365"/>
        <end position="387"/>
    </location>
</feature>
<keyword evidence="1" id="KW-1133">Transmembrane helix</keyword>
<sequence>MSWIEGLLKDWSLSATIAGFLAVAISYAGPLVIVFQAGQQAGLDNDMMISWIWAISIGSALASIALSLYYRIPVLLAWSIPGTVLLLDLLPQMTLSEMVGAYILTSVISLVIGASGYFDKLLSWIPQGVAAGMMVGILLNFGLQIFNSASSSPTLVFTMLIVYLIGRSVSPRYVIFWVLLSGLVAAYCLEGFGDTEIGFSIAKPQVIAPDISWQAILNLAVPLVILNFTGQFLPGMALLRLNDYQMSSKPVINTASLTSLVIAPFGGISIVQAAVTATLCMGKECHEQSSQRYIGGVANGLFYLLGALFAGSLVGLFEILPSALIGALAGLALLGALLNNLSIAMQVSAQKEAALITFLTTASDISLLGLSSVFWGVVIGMISYFILNGRIFKKDIA</sequence>
<dbReference type="EMBL" id="FTNU01000013">
    <property type="protein sequence ID" value="SIS00015.1"/>
    <property type="molecule type" value="Genomic_DNA"/>
</dbReference>
<dbReference type="GO" id="GO:0005886">
    <property type="term" value="C:plasma membrane"/>
    <property type="evidence" value="ECO:0007669"/>
    <property type="project" value="TreeGrafter"/>
</dbReference>
<dbReference type="GO" id="GO:0042925">
    <property type="term" value="F:benzoate transmembrane transporter activity"/>
    <property type="evidence" value="ECO:0007669"/>
    <property type="project" value="InterPro"/>
</dbReference>
<protein>
    <submittedName>
        <fullName evidence="2">Benzoate membrane transport protein</fullName>
    </submittedName>
</protein>
<dbReference type="STRING" id="34061.B0189_10370"/>
<feature type="transmembrane region" description="Helical" evidence="1">
    <location>
        <begin position="323"/>
        <end position="344"/>
    </location>
</feature>
<feature type="transmembrane region" description="Helical" evidence="1">
    <location>
        <begin position="12"/>
        <end position="35"/>
    </location>
</feature>
<organism evidence="2 3">
    <name type="scientific">Moraxella cuniculi DSM 21768</name>
    <dbReference type="NCBI Taxonomy" id="1122245"/>
    <lineage>
        <taxon>Bacteria</taxon>
        <taxon>Pseudomonadati</taxon>
        <taxon>Pseudomonadota</taxon>
        <taxon>Gammaproteobacteria</taxon>
        <taxon>Moraxellales</taxon>
        <taxon>Moraxellaceae</taxon>
        <taxon>Moraxella</taxon>
    </lineage>
</organism>
<keyword evidence="1" id="KW-0812">Transmembrane</keyword>
<name>A0A1N7FIE5_9GAMM</name>
<gene>
    <name evidence="2" type="ORF">SAMN02745664_11323</name>
</gene>
<evidence type="ECO:0000256" key="1">
    <source>
        <dbReference type="SAM" id="Phobius"/>
    </source>
</evidence>
<dbReference type="RefSeq" id="WP_076555691.1">
    <property type="nucleotide sequence ID" value="NZ_FTNU01000013.1"/>
</dbReference>
<feature type="transmembrane region" description="Helical" evidence="1">
    <location>
        <begin position="213"/>
        <end position="237"/>
    </location>
</feature>
<keyword evidence="1" id="KW-0472">Membrane</keyword>
<accession>A0A1N7FIE5</accession>
<keyword evidence="3" id="KW-1185">Reference proteome</keyword>
<feature type="transmembrane region" description="Helical" evidence="1">
    <location>
        <begin position="99"/>
        <end position="118"/>
    </location>
</feature>
<feature type="transmembrane region" description="Helical" evidence="1">
    <location>
        <begin position="124"/>
        <end position="143"/>
    </location>
</feature>
<dbReference type="PANTHER" id="PTHR30199">
    <property type="entry name" value="MFS FAMILY TRANSPORTER, PREDICTED SUBSTRATE BENZOATE"/>
    <property type="match status" value="1"/>
</dbReference>
<feature type="transmembrane region" description="Helical" evidence="1">
    <location>
        <begin position="47"/>
        <end position="66"/>
    </location>
</feature>
<feature type="transmembrane region" description="Helical" evidence="1">
    <location>
        <begin position="257"/>
        <end position="281"/>
    </location>
</feature>
<evidence type="ECO:0000313" key="3">
    <source>
        <dbReference type="Proteomes" id="UP000187495"/>
    </source>
</evidence>
<dbReference type="Proteomes" id="UP000187495">
    <property type="component" value="Unassembled WGS sequence"/>
</dbReference>
<proteinExistence type="predicted"/>
<dbReference type="InterPro" id="IPR004711">
    <property type="entry name" value="Benzoate_Transporter"/>
</dbReference>
<dbReference type="PANTHER" id="PTHR30199:SF0">
    <property type="entry name" value="INNER MEMBRANE PROTEIN YDCO"/>
    <property type="match status" value="1"/>
</dbReference>